<keyword evidence="2" id="KW-1185">Reference proteome</keyword>
<name>A0A2Z7DE15_9LAMI</name>
<sequence length="171" mass="19032">MFRGNSDAYVSAIIGRLFDKEQQCLRQPLVICSQGTALLTKSYFRHSLHSKSTTMASMFFVNSNSEPEIVGTGTITEAAGSNSTVVLKDINRDVSSMFSNEEHMSIDDLLLQISDDMLLPSITTTEITKIRLGEFISITEVRERDVYIASLPRISIHDKGKAILEDDEPIL</sequence>
<organism evidence="1 2">
    <name type="scientific">Dorcoceras hygrometricum</name>
    <dbReference type="NCBI Taxonomy" id="472368"/>
    <lineage>
        <taxon>Eukaryota</taxon>
        <taxon>Viridiplantae</taxon>
        <taxon>Streptophyta</taxon>
        <taxon>Embryophyta</taxon>
        <taxon>Tracheophyta</taxon>
        <taxon>Spermatophyta</taxon>
        <taxon>Magnoliopsida</taxon>
        <taxon>eudicotyledons</taxon>
        <taxon>Gunneridae</taxon>
        <taxon>Pentapetalae</taxon>
        <taxon>asterids</taxon>
        <taxon>lamiids</taxon>
        <taxon>Lamiales</taxon>
        <taxon>Gesneriaceae</taxon>
        <taxon>Didymocarpoideae</taxon>
        <taxon>Trichosporeae</taxon>
        <taxon>Loxocarpinae</taxon>
        <taxon>Dorcoceras</taxon>
    </lineage>
</organism>
<dbReference type="EMBL" id="KQ986879">
    <property type="protein sequence ID" value="KZV58070.1"/>
    <property type="molecule type" value="Genomic_DNA"/>
</dbReference>
<protein>
    <submittedName>
        <fullName evidence="1">Uncharacterized protein</fullName>
    </submittedName>
</protein>
<gene>
    <name evidence="1" type="ORF">F511_38679</name>
</gene>
<accession>A0A2Z7DE15</accession>
<reference evidence="1 2" key="1">
    <citation type="journal article" date="2015" name="Proc. Natl. Acad. Sci. U.S.A.">
        <title>The resurrection genome of Boea hygrometrica: A blueprint for survival of dehydration.</title>
        <authorList>
            <person name="Xiao L."/>
            <person name="Yang G."/>
            <person name="Zhang L."/>
            <person name="Yang X."/>
            <person name="Zhao S."/>
            <person name="Ji Z."/>
            <person name="Zhou Q."/>
            <person name="Hu M."/>
            <person name="Wang Y."/>
            <person name="Chen M."/>
            <person name="Xu Y."/>
            <person name="Jin H."/>
            <person name="Xiao X."/>
            <person name="Hu G."/>
            <person name="Bao F."/>
            <person name="Hu Y."/>
            <person name="Wan P."/>
            <person name="Li L."/>
            <person name="Deng X."/>
            <person name="Kuang T."/>
            <person name="Xiang C."/>
            <person name="Zhu J.K."/>
            <person name="Oliver M.J."/>
            <person name="He Y."/>
        </authorList>
    </citation>
    <scope>NUCLEOTIDE SEQUENCE [LARGE SCALE GENOMIC DNA]</scope>
    <source>
        <strain evidence="2">cv. XS01</strain>
    </source>
</reference>
<evidence type="ECO:0000313" key="2">
    <source>
        <dbReference type="Proteomes" id="UP000250235"/>
    </source>
</evidence>
<dbReference type="AlphaFoldDB" id="A0A2Z7DE15"/>
<evidence type="ECO:0000313" key="1">
    <source>
        <dbReference type="EMBL" id="KZV58070.1"/>
    </source>
</evidence>
<proteinExistence type="predicted"/>
<dbReference type="Proteomes" id="UP000250235">
    <property type="component" value="Unassembled WGS sequence"/>
</dbReference>